<keyword evidence="2" id="KW-1185">Reference proteome</keyword>
<dbReference type="EMBL" id="FOZK01000005">
    <property type="protein sequence ID" value="SFS11783.1"/>
    <property type="molecule type" value="Genomic_DNA"/>
</dbReference>
<reference evidence="1 2" key="1">
    <citation type="submission" date="2016-10" db="EMBL/GenBank/DDBJ databases">
        <authorList>
            <person name="de Groot N.N."/>
        </authorList>
    </citation>
    <scope>NUCLEOTIDE SEQUENCE [LARGE SCALE GENOMIC DNA]</scope>
    <source>
        <strain evidence="1 2">CGMCC 1.10457</strain>
    </source>
</reference>
<dbReference type="STRING" id="767519.SAMN05216559_3943"/>
<protein>
    <submittedName>
        <fullName evidence="1">Uncharacterized protein</fullName>
    </submittedName>
</protein>
<evidence type="ECO:0000313" key="2">
    <source>
        <dbReference type="Proteomes" id="UP000199062"/>
    </source>
</evidence>
<organism evidence="1 2">
    <name type="scientific">Halomicrobium zhouii</name>
    <dbReference type="NCBI Taxonomy" id="767519"/>
    <lineage>
        <taxon>Archaea</taxon>
        <taxon>Methanobacteriati</taxon>
        <taxon>Methanobacteriota</taxon>
        <taxon>Stenosarchaea group</taxon>
        <taxon>Halobacteria</taxon>
        <taxon>Halobacteriales</taxon>
        <taxon>Haloarculaceae</taxon>
        <taxon>Halomicrobium</taxon>
    </lineage>
</organism>
<accession>A0A1I6M828</accession>
<dbReference type="Proteomes" id="UP000199062">
    <property type="component" value="Unassembled WGS sequence"/>
</dbReference>
<gene>
    <name evidence="1" type="ORF">SAMN05216559_3943</name>
</gene>
<evidence type="ECO:0000313" key="1">
    <source>
        <dbReference type="EMBL" id="SFS11783.1"/>
    </source>
</evidence>
<dbReference type="OrthoDB" id="229380at2157"/>
<proteinExistence type="predicted"/>
<name>A0A1I6M828_9EURY</name>
<dbReference type="RefSeq" id="WP_177227726.1">
    <property type="nucleotide sequence ID" value="NZ_FOZK01000005.1"/>
</dbReference>
<dbReference type="AlphaFoldDB" id="A0A1I6M828"/>
<sequence length="51" mass="5678">MTTGERLPNADGEIRETYEVHTDGERTVATIADPENGHAWIRSDRIQSIAP</sequence>